<dbReference type="AGR" id="MGI:1859212"/>
<evidence type="ECO:0000256" key="5">
    <source>
        <dbReference type="ARBA" id="ARBA00023242"/>
    </source>
</evidence>
<dbReference type="GO" id="GO:0005634">
    <property type="term" value="C:nucleus"/>
    <property type="evidence" value="ECO:0007669"/>
    <property type="project" value="UniProtKB-SubCell"/>
</dbReference>
<name>A0A1B0GRH7_MOUSE</name>
<dbReference type="CDD" id="cd00103">
    <property type="entry name" value="IRF"/>
    <property type="match status" value="1"/>
</dbReference>
<dbReference type="ExpressionAtlas" id="A0A1B0GRH7">
    <property type="expression patterns" value="baseline and differential"/>
</dbReference>
<dbReference type="Ensembl" id="ENSMUST00000209899.2">
    <property type="protein sequence ID" value="ENSMUSP00000147529.2"/>
    <property type="gene ID" value="ENSMUSG00000025498.16"/>
</dbReference>
<feature type="domain" description="IRF tryptophan pentad repeat" evidence="7">
    <location>
        <begin position="9"/>
        <end position="126"/>
    </location>
</feature>
<dbReference type="GO" id="GO:0003700">
    <property type="term" value="F:DNA-binding transcription factor activity"/>
    <property type="evidence" value="ECO:0007669"/>
    <property type="project" value="InterPro"/>
</dbReference>
<dbReference type="AlphaFoldDB" id="A0A1B0GRH7"/>
<dbReference type="SUPFAM" id="SSF46785">
    <property type="entry name" value="Winged helix' DNA-binding domain"/>
    <property type="match status" value="1"/>
</dbReference>
<dbReference type="GO" id="GO:0006357">
    <property type="term" value="P:regulation of transcription by RNA polymerase II"/>
    <property type="evidence" value="ECO:0007669"/>
    <property type="project" value="UniProtKB-ARBA"/>
</dbReference>
<evidence type="ECO:0000256" key="3">
    <source>
        <dbReference type="ARBA" id="ARBA00023125"/>
    </source>
</evidence>
<keyword evidence="10" id="KW-1185">Reference proteome</keyword>
<dbReference type="InterPro" id="IPR036390">
    <property type="entry name" value="WH_DNA-bd_sf"/>
</dbReference>
<evidence type="ECO:0000313" key="10">
    <source>
        <dbReference type="Proteomes" id="UP000000589"/>
    </source>
</evidence>
<dbReference type="PROSITE" id="PS00601">
    <property type="entry name" value="IRF_1"/>
    <property type="match status" value="1"/>
</dbReference>
<dbReference type="GeneTree" id="ENSGT00940000160931"/>
<proteinExistence type="evidence at protein level"/>
<dbReference type="Pfam" id="PF00605">
    <property type="entry name" value="IRF"/>
    <property type="match status" value="1"/>
</dbReference>
<evidence type="ECO:0000256" key="1">
    <source>
        <dbReference type="ARBA" id="ARBA00004123"/>
    </source>
</evidence>
<dbReference type="VEuPathDB" id="HostDB:ENSMUSG00000025498"/>
<dbReference type="Antibodypedia" id="4325">
    <property type="antibodies" value="599 antibodies from 41 providers"/>
</dbReference>
<accession>A0A1B0GRH7</accession>
<dbReference type="Proteomes" id="UP000000589">
    <property type="component" value="Chromosome 7"/>
</dbReference>
<dbReference type="SMR" id="A0A1B0GRH7"/>
<dbReference type="GO" id="GO:0000976">
    <property type="term" value="F:transcription cis-regulatory region binding"/>
    <property type="evidence" value="ECO:0007669"/>
    <property type="project" value="InterPro"/>
</dbReference>
<evidence type="ECO:0000256" key="4">
    <source>
        <dbReference type="ARBA" id="ARBA00023163"/>
    </source>
</evidence>
<keyword evidence="5" id="KW-0539">Nucleus</keyword>
<evidence type="ECO:0000256" key="6">
    <source>
        <dbReference type="SAM" id="MobiDB-lite"/>
    </source>
</evidence>
<dbReference type="Bgee" id="ENSMUSG00000025498">
    <property type="expression patterns" value="Expressed in small intestine Peyer's patch and 108 other cell types or tissues"/>
</dbReference>
<comment type="subcellular location">
    <subcellularLocation>
        <location evidence="1">Nucleus</location>
    </subcellularLocation>
</comment>
<dbReference type="InterPro" id="IPR001346">
    <property type="entry name" value="Interferon_reg_fact_DNA-bd_dom"/>
</dbReference>
<keyword evidence="2" id="KW-0805">Transcription regulation</keyword>
<keyword evidence="3" id="KW-0238">DNA-binding</keyword>
<dbReference type="MGI" id="MGI:1859212">
    <property type="gene designation" value="Irf7"/>
</dbReference>
<evidence type="ECO:0000313" key="8">
    <source>
        <dbReference type="Ensembl" id="ENSMUSP00000147529.2"/>
    </source>
</evidence>
<evidence type="ECO:0007829" key="11">
    <source>
        <dbReference type="ProteomicsDB" id="A0A1B0GRH7"/>
    </source>
</evidence>
<dbReference type="PANTHER" id="PTHR11949">
    <property type="entry name" value="INTERFERON REGULATORY FACTOR"/>
    <property type="match status" value="1"/>
</dbReference>
<dbReference type="InterPro" id="IPR036388">
    <property type="entry name" value="WH-like_DNA-bd_sf"/>
</dbReference>
<dbReference type="PROSITE" id="PS51507">
    <property type="entry name" value="IRF_2"/>
    <property type="match status" value="1"/>
</dbReference>
<feature type="region of interest" description="Disordered" evidence="6">
    <location>
        <begin position="196"/>
        <end position="237"/>
    </location>
</feature>
<evidence type="ECO:0000259" key="7">
    <source>
        <dbReference type="PROSITE" id="PS51507"/>
    </source>
</evidence>
<organism evidence="8 10">
    <name type="scientific">Mus musculus</name>
    <name type="common">Mouse</name>
    <dbReference type="NCBI Taxonomy" id="10090"/>
    <lineage>
        <taxon>Eukaryota</taxon>
        <taxon>Metazoa</taxon>
        <taxon>Chordata</taxon>
        <taxon>Craniata</taxon>
        <taxon>Vertebrata</taxon>
        <taxon>Euteleostomi</taxon>
        <taxon>Mammalia</taxon>
        <taxon>Eutheria</taxon>
        <taxon>Euarchontoglires</taxon>
        <taxon>Glires</taxon>
        <taxon>Rodentia</taxon>
        <taxon>Myomorpha</taxon>
        <taxon>Muroidea</taxon>
        <taxon>Muridae</taxon>
        <taxon>Murinae</taxon>
        <taxon>Mus</taxon>
        <taxon>Mus</taxon>
    </lineage>
</organism>
<keyword evidence="11" id="KW-1267">Proteomics identification</keyword>
<dbReference type="PANTHER" id="PTHR11949:SF2">
    <property type="entry name" value="INTERFERON REGULATORY FACTOR 7"/>
    <property type="match status" value="1"/>
</dbReference>
<reference evidence="8 10" key="1">
    <citation type="journal article" date="2009" name="PLoS Biol.">
        <title>Lineage-specific biology revealed by a finished genome assembly of the mouse.</title>
        <authorList>
            <consortium name="Mouse Genome Sequencing Consortium"/>
            <person name="Church D.M."/>
            <person name="Goodstadt L."/>
            <person name="Hillier L.W."/>
            <person name="Zody M.C."/>
            <person name="Goldstein S."/>
            <person name="She X."/>
            <person name="Bult C.J."/>
            <person name="Agarwala R."/>
            <person name="Cherry J.L."/>
            <person name="DiCuccio M."/>
            <person name="Hlavina W."/>
            <person name="Kapustin Y."/>
            <person name="Meric P."/>
            <person name="Maglott D."/>
            <person name="Birtle Z."/>
            <person name="Marques A.C."/>
            <person name="Graves T."/>
            <person name="Zhou S."/>
            <person name="Teague B."/>
            <person name="Potamousis K."/>
            <person name="Churas C."/>
            <person name="Place M."/>
            <person name="Herschleb J."/>
            <person name="Runnheim R."/>
            <person name="Forrest D."/>
            <person name="Amos-Landgraf J."/>
            <person name="Schwartz D.C."/>
            <person name="Cheng Z."/>
            <person name="Lindblad-Toh K."/>
            <person name="Eichler E.E."/>
            <person name="Ponting C.P."/>
        </authorList>
    </citation>
    <scope>NUCLEOTIDE SEQUENCE [LARGE SCALE GENOMIC DNA]</scope>
    <source>
        <strain evidence="8 10">C57BL/6J</strain>
    </source>
</reference>
<dbReference type="FunFam" id="1.10.10.10:FF:000375">
    <property type="entry name" value="Interferon regulatory factor 7"/>
    <property type="match status" value="1"/>
</dbReference>
<sequence length="237" mass="25956">MAEVRGVQRVLFGDWLLGEVSSGQYEGLQWLNEARTVFRVPWKHFGRRDLDEEDAQIFKAWAVARGRWPPSGVNLPPPEAEAAERRERRGWKTNFRCALHSTGRFILRQDNSGDPVDPHKVYELSRELGSTGSAVQPHTGIRVWGRPRPTTGSWPGARPCLRGTLCSMAGGSCPQSQASTASSHRAQPWVPGCDHHVQGPHSATGSGGAPQMRVPVQPHGPSSKNFRAPAGDLSQSC</sequence>
<feature type="region of interest" description="Disordered" evidence="6">
    <location>
        <begin position="128"/>
        <end position="156"/>
    </location>
</feature>
<dbReference type="SMART" id="SM00348">
    <property type="entry name" value="IRF"/>
    <property type="match status" value="1"/>
</dbReference>
<dbReference type="Gene3D" id="1.10.10.10">
    <property type="entry name" value="Winged helix-like DNA-binding domain superfamily/Winged helix DNA-binding domain"/>
    <property type="match status" value="1"/>
</dbReference>
<gene>
    <name evidence="8 9" type="primary">Irf7</name>
</gene>
<evidence type="ECO:0000313" key="9">
    <source>
        <dbReference type="MGI" id="MGI:1859212"/>
    </source>
</evidence>
<evidence type="ECO:0000256" key="2">
    <source>
        <dbReference type="ARBA" id="ARBA00023015"/>
    </source>
</evidence>
<protein>
    <submittedName>
        <fullName evidence="8">Interferon regulatory factor 7</fullName>
    </submittedName>
</protein>
<dbReference type="InterPro" id="IPR019817">
    <property type="entry name" value="Interferon_reg_fac_CS"/>
</dbReference>
<reference evidence="8 10" key="2">
    <citation type="journal article" date="2011" name="PLoS Biol.">
        <title>Modernizing reference genome assemblies.</title>
        <authorList>
            <person name="Church D.M."/>
            <person name="Schneider V.A."/>
            <person name="Graves T."/>
            <person name="Auger K."/>
            <person name="Cunningham F."/>
            <person name="Bouk N."/>
            <person name="Chen H.C."/>
            <person name="Agarwala R."/>
            <person name="McLaren W.M."/>
            <person name="Ritchie G.R."/>
            <person name="Albracht D."/>
            <person name="Kremitzki M."/>
            <person name="Rock S."/>
            <person name="Kotkiewicz H."/>
            <person name="Kremitzki C."/>
            <person name="Wollam A."/>
            <person name="Trani L."/>
            <person name="Fulton L."/>
            <person name="Fulton R."/>
            <person name="Matthews L."/>
            <person name="Whitehead S."/>
            <person name="Chow W."/>
            <person name="Torrance J."/>
            <person name="Dunn M."/>
            <person name="Harden G."/>
            <person name="Threadgold G."/>
            <person name="Wood J."/>
            <person name="Collins J."/>
            <person name="Heath P."/>
            <person name="Griffiths G."/>
            <person name="Pelan S."/>
            <person name="Grafham D."/>
            <person name="Eichler E.E."/>
            <person name="Weinstock G."/>
            <person name="Mardis E.R."/>
            <person name="Wilson R.K."/>
            <person name="Howe K."/>
            <person name="Flicek P."/>
            <person name="Hubbard T."/>
        </authorList>
    </citation>
    <scope>NUCLEOTIDE SEQUENCE [LARGE SCALE GENOMIC DNA]</scope>
    <source>
        <strain evidence="8 10">C57BL/6J</strain>
    </source>
</reference>
<dbReference type="ProteomicsDB" id="314494"/>
<reference evidence="8" key="4">
    <citation type="submission" date="2025-09" db="UniProtKB">
        <authorList>
            <consortium name="Ensembl"/>
        </authorList>
    </citation>
    <scope>IDENTIFICATION</scope>
    <source>
        <strain evidence="8">C57BL/6J</strain>
    </source>
</reference>
<reference evidence="8" key="3">
    <citation type="submission" date="2025-08" db="UniProtKB">
        <authorList>
            <consortium name="Ensembl"/>
        </authorList>
    </citation>
    <scope>IDENTIFICATION</scope>
    <source>
        <strain evidence="8">C57BL/6J</strain>
    </source>
</reference>
<keyword evidence="4" id="KW-0804">Transcription</keyword>
<dbReference type="PRINTS" id="PR00267">
    <property type="entry name" value="INTFRNREGFCT"/>
</dbReference>